<dbReference type="PANTHER" id="PTHR43652">
    <property type="entry name" value="BASIC AMINO ACID ANTIPORTER YFCC-RELATED"/>
    <property type="match status" value="1"/>
</dbReference>
<dbReference type="InterPro" id="IPR051679">
    <property type="entry name" value="DASS-Related_Transporters"/>
</dbReference>
<dbReference type="EMBL" id="PGTM01000058">
    <property type="protein sequence ID" value="PJF36384.1"/>
    <property type="molecule type" value="Genomic_DNA"/>
</dbReference>
<organism evidence="12 13">
    <name type="scientific">Candidatus Thermofonsia Clade 1 bacterium</name>
    <dbReference type="NCBI Taxonomy" id="2364210"/>
    <lineage>
        <taxon>Bacteria</taxon>
        <taxon>Bacillati</taxon>
        <taxon>Chloroflexota</taxon>
        <taxon>Candidatus Thermofontia</taxon>
        <taxon>Candidatus Thermofonsia Clade 1</taxon>
    </lineage>
</organism>
<sequence length="429" mass="44490">MTISQLYVILAIGVPLSLTALNRLRADYAALIVAFVLGSGQALFGLPIFDAHGEASQAVGAISGFGQPIIITLISLFILTGTLEKYGVARWLAERLLRLGGQSTTRLIALYTIAAAALSLILNTVAAGALLLPSALQTARQAKIAPSKLLMPLSFGTLLGGSATYFTTANIITSGLLMAANPPQVPLGVLDFTPVGGLIAIAGILYIILLAPRLLPERTSLWQPATLNPPAVASPRAAVLSILILSGAVGAAVLGLPTYLAMLGGALVVLLSGLATAEEAYRLVEWRTIFLVAGMYSVGVALTQTGIAAELGQTIVRAVQPLGALGLASGVFWLTVVLTHLMGGQVTPLVAVPIAISAAIQFGVNVHAIAIAAAMACSTAYLTPLAHPVNMLVVPPADYRFSDFFKLGSGLTILTFIMLLIGLKLFWQL</sequence>
<keyword evidence="7 9" id="KW-1133">Transmembrane helix</keyword>
<dbReference type="PANTHER" id="PTHR43652:SF1">
    <property type="entry name" value="RESPONSE REGULATOR"/>
    <property type="match status" value="1"/>
</dbReference>
<keyword evidence="6" id="KW-0677">Repeat</keyword>
<feature type="transmembrane region" description="Helical" evidence="9">
    <location>
        <begin position="153"/>
        <end position="180"/>
    </location>
</feature>
<protein>
    <recommendedName>
        <fullName evidence="10">Citrate transporter-like domain-containing protein</fullName>
    </recommendedName>
</protein>
<accession>A0A2M8PZX5</accession>
<comment type="similarity">
    <text evidence="2">Belongs to the CitM (TC 2.A.11) transporter family.</text>
</comment>
<name>A0A2M8PZX5_9CHLR</name>
<dbReference type="InterPro" id="IPR031312">
    <property type="entry name" value="Na/sul_symport_CS"/>
</dbReference>
<dbReference type="PROSITE" id="PS01271">
    <property type="entry name" value="NA_SULFATE"/>
    <property type="match status" value="1"/>
</dbReference>
<evidence type="ECO:0000313" key="13">
    <source>
        <dbReference type="Proteomes" id="UP000228947"/>
    </source>
</evidence>
<keyword evidence="5 9" id="KW-0812">Transmembrane</keyword>
<gene>
    <name evidence="11" type="ORF">CUN49_05735</name>
    <name evidence="12" type="ORF">CUN50_01495</name>
</gene>
<keyword evidence="3" id="KW-0813">Transport</keyword>
<feature type="domain" description="Citrate transporter-like" evidence="10">
    <location>
        <begin position="19"/>
        <end position="376"/>
    </location>
</feature>
<evidence type="ECO:0000256" key="4">
    <source>
        <dbReference type="ARBA" id="ARBA00022475"/>
    </source>
</evidence>
<proteinExistence type="inferred from homology"/>
<evidence type="ECO:0000256" key="2">
    <source>
        <dbReference type="ARBA" id="ARBA00009843"/>
    </source>
</evidence>
<reference evidence="13 14" key="1">
    <citation type="submission" date="2017-11" db="EMBL/GenBank/DDBJ databases">
        <title>Evolution of Phototrophy in the Chloroflexi Phylum Driven by Horizontal Gene Transfer.</title>
        <authorList>
            <person name="Ward L.M."/>
            <person name="Hemp J."/>
            <person name="Shih P.M."/>
            <person name="Mcglynn S.E."/>
            <person name="Fischer W."/>
        </authorList>
    </citation>
    <scope>NUCLEOTIDE SEQUENCE [LARGE SCALE GENOMIC DNA]</scope>
    <source>
        <strain evidence="12">CP1_1M</strain>
        <strain evidence="11">JP3_13</strain>
    </source>
</reference>
<feature type="transmembrane region" description="Helical" evidence="9">
    <location>
        <begin position="259"/>
        <end position="277"/>
    </location>
</feature>
<comment type="subcellular location">
    <subcellularLocation>
        <location evidence="1">Cell membrane</location>
        <topology evidence="1">Multi-pass membrane protein</topology>
    </subcellularLocation>
</comment>
<evidence type="ECO:0000256" key="3">
    <source>
        <dbReference type="ARBA" id="ARBA00022448"/>
    </source>
</evidence>
<feature type="transmembrane region" description="Helical" evidence="9">
    <location>
        <begin position="321"/>
        <end position="341"/>
    </location>
</feature>
<keyword evidence="8 9" id="KW-0472">Membrane</keyword>
<dbReference type="EMBL" id="PGTL01000004">
    <property type="protein sequence ID" value="PJF43088.1"/>
    <property type="molecule type" value="Genomic_DNA"/>
</dbReference>
<evidence type="ECO:0000256" key="8">
    <source>
        <dbReference type="ARBA" id="ARBA00023136"/>
    </source>
</evidence>
<dbReference type="Proteomes" id="UP000229681">
    <property type="component" value="Unassembled WGS sequence"/>
</dbReference>
<dbReference type="GO" id="GO:0005886">
    <property type="term" value="C:plasma membrane"/>
    <property type="evidence" value="ECO:0007669"/>
    <property type="project" value="UniProtKB-SubCell"/>
</dbReference>
<keyword evidence="4" id="KW-1003">Cell membrane</keyword>
<feature type="transmembrane region" description="Helical" evidence="9">
    <location>
        <begin position="29"/>
        <end position="49"/>
    </location>
</feature>
<evidence type="ECO:0000256" key="7">
    <source>
        <dbReference type="ARBA" id="ARBA00022989"/>
    </source>
</evidence>
<dbReference type="InterPro" id="IPR004680">
    <property type="entry name" value="Cit_transptr-like_dom"/>
</dbReference>
<dbReference type="InterPro" id="IPR000802">
    <property type="entry name" value="Arsenical_pump_ArsB"/>
</dbReference>
<feature type="transmembrane region" description="Helical" evidence="9">
    <location>
        <begin position="289"/>
        <end position="309"/>
    </location>
</feature>
<feature type="transmembrane region" description="Helical" evidence="9">
    <location>
        <begin position="404"/>
        <end position="427"/>
    </location>
</feature>
<dbReference type="PRINTS" id="PR00758">
    <property type="entry name" value="ARSENICPUMP"/>
</dbReference>
<feature type="transmembrane region" description="Helical" evidence="9">
    <location>
        <begin position="108"/>
        <end position="132"/>
    </location>
</feature>
<comment type="caution">
    <text evidence="12">The sequence shown here is derived from an EMBL/GenBank/DDBJ whole genome shotgun (WGS) entry which is preliminary data.</text>
</comment>
<evidence type="ECO:0000256" key="9">
    <source>
        <dbReference type="SAM" id="Phobius"/>
    </source>
</evidence>
<dbReference type="AlphaFoldDB" id="A0A2M8PZX5"/>
<accession>A0A2M8PFP9</accession>
<evidence type="ECO:0000256" key="1">
    <source>
        <dbReference type="ARBA" id="ARBA00004651"/>
    </source>
</evidence>
<feature type="transmembrane region" description="Helical" evidence="9">
    <location>
        <begin position="192"/>
        <end position="212"/>
    </location>
</feature>
<dbReference type="Proteomes" id="UP000228947">
    <property type="component" value="Unassembled WGS sequence"/>
</dbReference>
<feature type="transmembrane region" description="Helical" evidence="9">
    <location>
        <begin position="69"/>
        <end position="88"/>
    </location>
</feature>
<evidence type="ECO:0000256" key="5">
    <source>
        <dbReference type="ARBA" id="ARBA00022692"/>
    </source>
</evidence>
<evidence type="ECO:0000259" key="10">
    <source>
        <dbReference type="Pfam" id="PF03600"/>
    </source>
</evidence>
<evidence type="ECO:0000313" key="12">
    <source>
        <dbReference type="EMBL" id="PJF43088.1"/>
    </source>
</evidence>
<dbReference type="Pfam" id="PF03600">
    <property type="entry name" value="CitMHS"/>
    <property type="match status" value="1"/>
</dbReference>
<evidence type="ECO:0000313" key="11">
    <source>
        <dbReference type="EMBL" id="PJF36384.1"/>
    </source>
</evidence>
<feature type="transmembrane region" description="Helical" evidence="9">
    <location>
        <begin position="362"/>
        <end position="384"/>
    </location>
</feature>
<dbReference type="GO" id="GO:0015105">
    <property type="term" value="F:arsenite transmembrane transporter activity"/>
    <property type="evidence" value="ECO:0007669"/>
    <property type="project" value="InterPro"/>
</dbReference>
<evidence type="ECO:0000256" key="6">
    <source>
        <dbReference type="ARBA" id="ARBA00022737"/>
    </source>
</evidence>
<evidence type="ECO:0000313" key="14">
    <source>
        <dbReference type="Proteomes" id="UP000229681"/>
    </source>
</evidence>